<accession>A0A162CFE6</accession>
<dbReference type="AlphaFoldDB" id="A0A162CFE6"/>
<keyword evidence="2" id="KW-1185">Reference proteome</keyword>
<evidence type="ECO:0000313" key="1">
    <source>
        <dbReference type="EMBL" id="KZS15192.1"/>
    </source>
</evidence>
<evidence type="ECO:0000313" key="2">
    <source>
        <dbReference type="Proteomes" id="UP000076858"/>
    </source>
</evidence>
<organism evidence="1 2">
    <name type="scientific">Daphnia magna</name>
    <dbReference type="NCBI Taxonomy" id="35525"/>
    <lineage>
        <taxon>Eukaryota</taxon>
        <taxon>Metazoa</taxon>
        <taxon>Ecdysozoa</taxon>
        <taxon>Arthropoda</taxon>
        <taxon>Crustacea</taxon>
        <taxon>Branchiopoda</taxon>
        <taxon>Diplostraca</taxon>
        <taxon>Cladocera</taxon>
        <taxon>Anomopoda</taxon>
        <taxon>Daphniidae</taxon>
        <taxon>Daphnia</taxon>
    </lineage>
</organism>
<name>A0A162CFE6_9CRUS</name>
<dbReference type="Proteomes" id="UP000076858">
    <property type="component" value="Unassembled WGS sequence"/>
</dbReference>
<reference evidence="1 2" key="1">
    <citation type="submission" date="2016-03" db="EMBL/GenBank/DDBJ databases">
        <title>EvidentialGene: Evidence-directed Construction of Genes on Genomes.</title>
        <authorList>
            <person name="Gilbert D.G."/>
            <person name="Choi J.-H."/>
            <person name="Mockaitis K."/>
            <person name="Colbourne J."/>
            <person name="Pfrender M."/>
        </authorList>
    </citation>
    <scope>NUCLEOTIDE SEQUENCE [LARGE SCALE GENOMIC DNA]</scope>
    <source>
        <strain evidence="1 2">Xinb3</strain>
        <tissue evidence="1">Complete organism</tissue>
    </source>
</reference>
<protein>
    <submittedName>
        <fullName evidence="1">Uncharacterized protein</fullName>
    </submittedName>
</protein>
<dbReference type="EMBL" id="LRGB01000915">
    <property type="protein sequence ID" value="KZS15192.1"/>
    <property type="molecule type" value="Genomic_DNA"/>
</dbReference>
<gene>
    <name evidence="1" type="ORF">APZ42_019251</name>
</gene>
<comment type="caution">
    <text evidence="1">The sequence shown here is derived from an EMBL/GenBank/DDBJ whole genome shotgun (WGS) entry which is preliminary data.</text>
</comment>
<sequence length="83" mass="9629">MLFYLFEETKTKDKHFWQNCAVTLLLVHNGTMVFESTSIKSRLAYTNKVTDLFKTGRYCLIFFSYHRQCGVYINTTGATGQIS</sequence>
<proteinExistence type="predicted"/>